<dbReference type="InterPro" id="IPR008258">
    <property type="entry name" value="Transglycosylase_SLT_dom_1"/>
</dbReference>
<reference evidence="6 7" key="1">
    <citation type="journal article" date="2012" name="J. Bacteriol.">
        <title>Genome Sequence of n-Alkane-Degrading Hydrocarboniphaga effusa Strain AP103T (ATCC BAA-332T).</title>
        <authorList>
            <person name="Chang H.K."/>
            <person name="Zylstra G.J."/>
            <person name="Chae J.C."/>
        </authorList>
    </citation>
    <scope>NUCLEOTIDE SEQUENCE [LARGE SCALE GENOMIC DNA]</scope>
    <source>
        <strain evidence="6 7">AP103</strain>
    </source>
</reference>
<dbReference type="PROSITE" id="PS00922">
    <property type="entry name" value="TRANSGLYCOSYLASE"/>
    <property type="match status" value="1"/>
</dbReference>
<name>I8TCL0_9GAMM</name>
<feature type="domain" description="Transglycosylase SLT" evidence="4">
    <location>
        <begin position="520"/>
        <end position="633"/>
    </location>
</feature>
<dbReference type="InterPro" id="IPR012289">
    <property type="entry name" value="Lytic_TGlycosylase_superhlx_L"/>
</dbReference>
<dbReference type="SUPFAM" id="SSF48435">
    <property type="entry name" value="Bacterial muramidases"/>
    <property type="match status" value="1"/>
</dbReference>
<dbReference type="OrthoDB" id="92254at2"/>
<proteinExistence type="inferred from homology"/>
<organism evidence="6 7">
    <name type="scientific">Hydrocarboniphaga effusa AP103</name>
    <dbReference type="NCBI Taxonomy" id="1172194"/>
    <lineage>
        <taxon>Bacteria</taxon>
        <taxon>Pseudomonadati</taxon>
        <taxon>Pseudomonadota</taxon>
        <taxon>Gammaproteobacteria</taxon>
        <taxon>Nevskiales</taxon>
        <taxon>Nevskiaceae</taxon>
        <taxon>Hydrocarboniphaga</taxon>
    </lineage>
</organism>
<dbReference type="GO" id="GO:0016020">
    <property type="term" value="C:membrane"/>
    <property type="evidence" value="ECO:0007669"/>
    <property type="project" value="InterPro"/>
</dbReference>
<sequence length="681" mass="74937">MNDRPANPRRAGLPLRRLSFVLCTSLGLTAQAQQPAPPVDPYAAVRAEFVQQLSALEAMPAPQLAGSTGEASDALRGYMLYPYLEAQRLRMPMRYGLAPDDTAIAALLGRDGDAPWTRDLRRDWLLDLARRQRWPDFIKHYANNRADARLKCERLRALTATPPAEPAALAQLQDTLLGVWMTGSQLPDACVAPFEWARGQGWLTPERNERRARLALEAGNADLALFLLKSLPPEAAPPLRGWARLLGNPDREIDALIAGGPALINQQEPAAIAAAVIKISRRDPLAAAPRVNALIAACGSPCPLASPATPGELRREVALGHAWSRLPGSVTAFQQVDLAALDERAHEWRVRAALWIGQWSLAASWIDQMPATLAAQPRWRYWKARARAAKGDAEGAKVAKDLYEGLLAENGYYPLLAAGRLGRGFTPTQISAPQDPALQRQLVQQPGVQRARELWLAGRSEWSSLEWGETLASLTPAQAMQAARLPGTWNAWVQTVTAASKAQVFDDFELLYPRPFESEVQAAAKLSGVPSQWIFAVMRQESLYDPRARSRADALGLLQMLVSTARETARRQGQPAPDASALLDPAVNTRLGALHLKELLDRYEQEFMLVLGAYNAGPRPVQRWRPPTESLDADVWIENVPYNETRSYIQRVTWHSAVFGWRATGQPQSADKLLKPITPGG</sequence>
<dbReference type="GO" id="GO:0004553">
    <property type="term" value="F:hydrolase activity, hydrolyzing O-glycosyl compounds"/>
    <property type="evidence" value="ECO:0007669"/>
    <property type="project" value="InterPro"/>
</dbReference>
<dbReference type="PANTHER" id="PTHR37423">
    <property type="entry name" value="SOLUBLE LYTIC MUREIN TRANSGLYCOSYLASE-RELATED"/>
    <property type="match status" value="1"/>
</dbReference>
<dbReference type="PANTHER" id="PTHR37423:SF5">
    <property type="entry name" value="SOLUBLE LYTIC MUREIN TRANSGLYCOSYLASE"/>
    <property type="match status" value="1"/>
</dbReference>
<dbReference type="Proteomes" id="UP000003704">
    <property type="component" value="Unassembled WGS sequence"/>
</dbReference>
<evidence type="ECO:0008006" key="8">
    <source>
        <dbReference type="Google" id="ProtNLM"/>
    </source>
</evidence>
<keyword evidence="2 3" id="KW-0732">Signal</keyword>
<dbReference type="SUPFAM" id="SSF53955">
    <property type="entry name" value="Lysozyme-like"/>
    <property type="match status" value="1"/>
</dbReference>
<dbReference type="CDD" id="cd13401">
    <property type="entry name" value="Slt70-like"/>
    <property type="match status" value="1"/>
</dbReference>
<dbReference type="STRING" id="1172194.WQQ_18220"/>
<evidence type="ECO:0000313" key="6">
    <source>
        <dbReference type="EMBL" id="EIT71685.1"/>
    </source>
</evidence>
<evidence type="ECO:0000313" key="7">
    <source>
        <dbReference type="Proteomes" id="UP000003704"/>
    </source>
</evidence>
<keyword evidence="7" id="KW-1185">Reference proteome</keyword>
<dbReference type="GO" id="GO:0008933">
    <property type="term" value="F:peptidoglycan lytic transglycosylase activity"/>
    <property type="evidence" value="ECO:0007669"/>
    <property type="project" value="InterPro"/>
</dbReference>
<dbReference type="GO" id="GO:0000270">
    <property type="term" value="P:peptidoglycan metabolic process"/>
    <property type="evidence" value="ECO:0007669"/>
    <property type="project" value="InterPro"/>
</dbReference>
<feature type="chain" id="PRO_5003714499" description="Transglycosylase SLT domain-containing protein" evidence="3">
    <location>
        <begin position="33"/>
        <end position="681"/>
    </location>
</feature>
<comment type="similarity">
    <text evidence="1">Belongs to the transglycosylase Slt family.</text>
</comment>
<accession>I8TCL0</accession>
<evidence type="ECO:0000256" key="2">
    <source>
        <dbReference type="ARBA" id="ARBA00022729"/>
    </source>
</evidence>
<dbReference type="InterPro" id="IPR037061">
    <property type="entry name" value="Lytic_TGlycoase_superhlx_L_sf"/>
</dbReference>
<dbReference type="Pfam" id="PF14718">
    <property type="entry name" value="SLT_L"/>
    <property type="match status" value="1"/>
</dbReference>
<dbReference type="Pfam" id="PF01464">
    <property type="entry name" value="SLT"/>
    <property type="match status" value="1"/>
</dbReference>
<protein>
    <recommendedName>
        <fullName evidence="8">Transglycosylase SLT domain-containing protein</fullName>
    </recommendedName>
</protein>
<dbReference type="GO" id="GO:0042597">
    <property type="term" value="C:periplasmic space"/>
    <property type="evidence" value="ECO:0007669"/>
    <property type="project" value="InterPro"/>
</dbReference>
<dbReference type="InterPro" id="IPR008939">
    <property type="entry name" value="Lytic_TGlycosylase_superhlx_U"/>
</dbReference>
<dbReference type="EMBL" id="AKGD01000001">
    <property type="protein sequence ID" value="EIT71685.1"/>
    <property type="molecule type" value="Genomic_DNA"/>
</dbReference>
<gene>
    <name evidence="6" type="ORF">WQQ_18220</name>
</gene>
<feature type="domain" description="Lytic transglycosylase superhelical linker" evidence="5">
    <location>
        <begin position="442"/>
        <end position="507"/>
    </location>
</feature>
<evidence type="ECO:0000259" key="5">
    <source>
        <dbReference type="Pfam" id="PF14718"/>
    </source>
</evidence>
<dbReference type="InterPro" id="IPR000189">
    <property type="entry name" value="Transglyc_AS"/>
</dbReference>
<dbReference type="InterPro" id="IPR023346">
    <property type="entry name" value="Lysozyme-like_dom_sf"/>
</dbReference>
<evidence type="ECO:0000256" key="3">
    <source>
        <dbReference type="SAM" id="SignalP"/>
    </source>
</evidence>
<evidence type="ECO:0000259" key="4">
    <source>
        <dbReference type="Pfam" id="PF01464"/>
    </source>
</evidence>
<evidence type="ECO:0000256" key="1">
    <source>
        <dbReference type="ARBA" id="ARBA00007734"/>
    </source>
</evidence>
<feature type="signal peptide" evidence="3">
    <location>
        <begin position="1"/>
        <end position="32"/>
    </location>
</feature>
<comment type="caution">
    <text evidence="6">The sequence shown here is derived from an EMBL/GenBank/DDBJ whole genome shotgun (WGS) entry which is preliminary data.</text>
</comment>
<dbReference type="RefSeq" id="WP_007184771.1">
    <property type="nucleotide sequence ID" value="NZ_AKGD01000001.1"/>
</dbReference>
<dbReference type="AlphaFoldDB" id="I8TCL0"/>
<dbReference type="Gene3D" id="1.25.20.10">
    <property type="entry name" value="Bacterial muramidases"/>
    <property type="match status" value="1"/>
</dbReference>
<dbReference type="Gene3D" id="1.10.1240.20">
    <property type="entry name" value="Lytic transglycosylase, superhelical linker domain"/>
    <property type="match status" value="1"/>
</dbReference>
<dbReference type="Gene3D" id="1.10.530.10">
    <property type="match status" value="1"/>
</dbReference>